<dbReference type="Proteomes" id="UP000198611">
    <property type="component" value="Unassembled WGS sequence"/>
</dbReference>
<comment type="function">
    <text evidence="8">Cleaves the carbon-mercury bond of organomercurials such as phenylmercuric acetate. One product is Hg(2+), which is subsequently detoxified by the mercuric reductase.</text>
</comment>
<dbReference type="NCBIfam" id="NF047645">
    <property type="entry name" value="CopZ_Nterm_CC"/>
    <property type="match status" value="1"/>
</dbReference>
<dbReference type="Gene3D" id="2.20.25.270">
    <property type="match status" value="1"/>
</dbReference>
<dbReference type="EC" id="4.99.1.2" evidence="3"/>
<dbReference type="OrthoDB" id="9204577at2"/>
<organism evidence="12 13">
    <name type="scientific">Thiohalospira halophila DSM 15071</name>
    <dbReference type="NCBI Taxonomy" id="1123397"/>
    <lineage>
        <taxon>Bacteria</taxon>
        <taxon>Pseudomonadati</taxon>
        <taxon>Pseudomonadota</taxon>
        <taxon>Gammaproteobacteria</taxon>
        <taxon>Thiohalospirales</taxon>
        <taxon>Thiohalospiraceae</taxon>
        <taxon>Thiohalospira</taxon>
    </lineage>
</organism>
<evidence type="ECO:0000259" key="10">
    <source>
        <dbReference type="Pfam" id="PF12324"/>
    </source>
</evidence>
<evidence type="ECO:0000256" key="9">
    <source>
        <dbReference type="ARBA" id="ARBA00031271"/>
    </source>
</evidence>
<dbReference type="CDD" id="cd10141">
    <property type="entry name" value="CopZ-like_Fer2_BFD-like"/>
    <property type="match status" value="1"/>
</dbReference>
<evidence type="ECO:0000313" key="12">
    <source>
        <dbReference type="EMBL" id="SFD77447.1"/>
    </source>
</evidence>
<comment type="similarity">
    <text evidence="2">Belongs to the MerB family.</text>
</comment>
<evidence type="ECO:0000256" key="8">
    <source>
        <dbReference type="ARBA" id="ARBA00025326"/>
    </source>
</evidence>
<dbReference type="SUPFAM" id="SSF46785">
    <property type="entry name" value="Winged helix' DNA-binding domain"/>
    <property type="match status" value="1"/>
</dbReference>
<dbReference type="GO" id="GO:0046689">
    <property type="term" value="P:response to mercury ion"/>
    <property type="evidence" value="ECO:0007669"/>
    <property type="project" value="UniProtKB-KW"/>
</dbReference>
<dbReference type="InterPro" id="IPR041854">
    <property type="entry name" value="BFD-like_2Fe2S-bd_dom_sf"/>
</dbReference>
<dbReference type="InterPro" id="IPR024259">
    <property type="entry name" value="MerB_HTH_dom"/>
</dbReference>
<evidence type="ECO:0000259" key="11">
    <source>
        <dbReference type="Pfam" id="PF18423"/>
    </source>
</evidence>
<dbReference type="Gene3D" id="1.10.10.1100">
    <property type="entry name" value="BFD-like [2Fe-2S]-binding domain"/>
    <property type="match status" value="1"/>
</dbReference>
<dbReference type="InterPro" id="IPR040890">
    <property type="entry name" value="Znf_CopZ"/>
</dbReference>
<name>A0A1I1V331_9GAMM</name>
<evidence type="ECO:0000313" key="13">
    <source>
        <dbReference type="Proteomes" id="UP000198611"/>
    </source>
</evidence>
<dbReference type="Pfam" id="PF03243">
    <property type="entry name" value="MerB"/>
    <property type="match status" value="1"/>
</dbReference>
<dbReference type="EMBL" id="FOMJ01000008">
    <property type="protein sequence ID" value="SFD77447.1"/>
    <property type="molecule type" value="Genomic_DNA"/>
</dbReference>
<dbReference type="PRINTS" id="PR01699">
    <property type="entry name" value="ORGNOHGLYASE"/>
</dbReference>
<dbReference type="InterPro" id="IPR036390">
    <property type="entry name" value="WH_DNA-bd_sf"/>
</dbReference>
<evidence type="ECO:0000256" key="3">
    <source>
        <dbReference type="ARBA" id="ARBA00013237"/>
    </source>
</evidence>
<feature type="domain" description="CopZ zinc binding" evidence="11">
    <location>
        <begin position="233"/>
        <end position="293"/>
    </location>
</feature>
<reference evidence="12 13" key="1">
    <citation type="submission" date="2016-10" db="EMBL/GenBank/DDBJ databases">
        <authorList>
            <person name="de Groot N.N."/>
        </authorList>
    </citation>
    <scope>NUCLEOTIDE SEQUENCE [LARGE SCALE GENOMIC DNA]</scope>
    <source>
        <strain evidence="12 13">HL3</strain>
    </source>
</reference>
<evidence type="ECO:0000256" key="6">
    <source>
        <dbReference type="ARBA" id="ARBA00022914"/>
    </source>
</evidence>
<sequence>MQPDLTHLTERLLPIFPDFGAEGRELVRPLFRRLAHGRPVEPAELAAASGWSTAAVNETLSRWWGIRYDEEGRINGFWGLDLEPTRHQLRAGERALFAWCAWDTLFLADLMGETLEVTSPCPASGETIHLRVGPDGIEGSPPAARLALTLPDPARARHGVREAFCCGVDFVTEGAAEPWCQDRDDRHLLTLDQGYDLGQMVWEALLAPENEETAMSDCCASPEPESKPVRKRPCPSCGETARSVAGRTVLHHLQQPWAQPDLAHRNLWFCESPACPTVYFDAEGQAFTQADLRTTVGQKASGADAPICYCFGVARGEATPEVRGFVEAMTRDGLCACEARNPAGRCCLRDFPGS</sequence>
<evidence type="ECO:0000256" key="2">
    <source>
        <dbReference type="ARBA" id="ARBA00009443"/>
    </source>
</evidence>
<feature type="domain" description="Alkylmercury lyase helix-turn-helix" evidence="10">
    <location>
        <begin position="17"/>
        <end position="77"/>
    </location>
</feature>
<dbReference type="Gene3D" id="3.30.450.410">
    <property type="match status" value="1"/>
</dbReference>
<proteinExistence type="inferred from homology"/>
<dbReference type="SUPFAM" id="SSF160387">
    <property type="entry name" value="NosL/MerB-like"/>
    <property type="match status" value="1"/>
</dbReference>
<evidence type="ECO:0000256" key="1">
    <source>
        <dbReference type="ARBA" id="ARBA00000165"/>
    </source>
</evidence>
<evidence type="ECO:0000256" key="7">
    <source>
        <dbReference type="ARBA" id="ARBA00023239"/>
    </source>
</evidence>
<protein>
    <recommendedName>
        <fullName evidence="4">Alkylmercury lyase</fullName>
        <ecNumber evidence="3">4.99.1.2</ecNumber>
    </recommendedName>
    <alternativeName>
        <fullName evidence="9">Organomercurial lyase</fullName>
    </alternativeName>
</protein>
<comment type="catalytic activity">
    <reaction evidence="1">
        <text>an alkylmercury + H(+) = an alkane + Hg(2+)</text>
        <dbReference type="Rhea" id="RHEA:18777"/>
        <dbReference type="ChEBI" id="CHEBI:15378"/>
        <dbReference type="ChEBI" id="CHEBI:16793"/>
        <dbReference type="ChEBI" id="CHEBI:18310"/>
        <dbReference type="ChEBI" id="CHEBI:83725"/>
        <dbReference type="EC" id="4.99.1.2"/>
    </reaction>
</comment>
<dbReference type="AlphaFoldDB" id="A0A1I1V331"/>
<keyword evidence="6" id="KW-0476">Mercury</keyword>
<keyword evidence="5" id="KW-0475">Mercuric resistance</keyword>
<keyword evidence="13" id="KW-1185">Reference proteome</keyword>
<accession>A0A1I1V331</accession>
<dbReference type="Pfam" id="PF18423">
    <property type="entry name" value="zf_CopZ"/>
    <property type="match status" value="1"/>
</dbReference>
<dbReference type="Pfam" id="PF12324">
    <property type="entry name" value="HTH_15"/>
    <property type="match status" value="1"/>
</dbReference>
<dbReference type="RefSeq" id="WP_093428913.1">
    <property type="nucleotide sequence ID" value="NZ_FOMJ01000008.1"/>
</dbReference>
<dbReference type="InterPro" id="IPR004927">
    <property type="entry name" value="MerB"/>
</dbReference>
<gene>
    <name evidence="12" type="ORF">SAMN05660831_02302</name>
</gene>
<evidence type="ECO:0000256" key="4">
    <source>
        <dbReference type="ARBA" id="ARBA00018180"/>
    </source>
</evidence>
<dbReference type="GO" id="GO:0018836">
    <property type="term" value="F:alkylmercury lyase activity"/>
    <property type="evidence" value="ECO:0007669"/>
    <property type="project" value="UniProtKB-EC"/>
</dbReference>
<dbReference type="InterPro" id="IPR053717">
    <property type="entry name" value="MerB_lyase_sf"/>
</dbReference>
<keyword evidence="7 12" id="KW-0456">Lyase</keyword>
<evidence type="ECO:0000256" key="5">
    <source>
        <dbReference type="ARBA" id="ARBA00022466"/>
    </source>
</evidence>